<sequence>MPRRATPSTNLLSRVRVWFGLQQNEMALYLGVSPELVGAIEAGRRNLTSDVLMALRPLLPHLPPADAPATPAAEVQPALPAPEAAELDFRRRVCAQQAAKLGRELAAIEARARVATRWAQALPALLQAAAETIPAPDNPGRPAWLADWLTRQARPLPPEAATRAHLLRARLAGLAAETAALVAAPEGPGR</sequence>
<comment type="caution">
    <text evidence="2">The sequence shown here is derived from an EMBL/GenBank/DDBJ whole genome shotgun (WGS) entry which is preliminary data.</text>
</comment>
<evidence type="ECO:0000259" key="1">
    <source>
        <dbReference type="PROSITE" id="PS50943"/>
    </source>
</evidence>
<evidence type="ECO:0000313" key="3">
    <source>
        <dbReference type="Proteomes" id="UP001479606"/>
    </source>
</evidence>
<dbReference type="EMBL" id="JBCEVZ010000029">
    <property type="protein sequence ID" value="MEL5995107.1"/>
    <property type="molecule type" value="Genomic_DNA"/>
</dbReference>
<protein>
    <submittedName>
        <fullName evidence="2">Helix-turn-helix transcriptional regulator</fullName>
    </submittedName>
</protein>
<evidence type="ECO:0000313" key="2">
    <source>
        <dbReference type="EMBL" id="MEL5995107.1"/>
    </source>
</evidence>
<dbReference type="Pfam" id="PF01381">
    <property type="entry name" value="HTH_3"/>
    <property type="match status" value="1"/>
</dbReference>
<dbReference type="CDD" id="cd00093">
    <property type="entry name" value="HTH_XRE"/>
    <property type="match status" value="1"/>
</dbReference>
<organism evidence="2 3">
    <name type="scientific">Hymenobacter segetis</name>
    <dbReference type="NCBI Taxonomy" id="2025509"/>
    <lineage>
        <taxon>Bacteria</taxon>
        <taxon>Pseudomonadati</taxon>
        <taxon>Bacteroidota</taxon>
        <taxon>Cytophagia</taxon>
        <taxon>Cytophagales</taxon>
        <taxon>Hymenobacteraceae</taxon>
        <taxon>Hymenobacter</taxon>
    </lineage>
</organism>
<dbReference type="SUPFAM" id="SSF47413">
    <property type="entry name" value="lambda repressor-like DNA-binding domains"/>
    <property type="match status" value="1"/>
</dbReference>
<feature type="domain" description="HTH cro/C1-type" evidence="1">
    <location>
        <begin position="20"/>
        <end position="55"/>
    </location>
</feature>
<keyword evidence="3" id="KW-1185">Reference proteome</keyword>
<gene>
    <name evidence="2" type="ORF">AAFH49_12890</name>
</gene>
<name>A0ABU9LYA5_9BACT</name>
<dbReference type="RefSeq" id="WP_342298671.1">
    <property type="nucleotide sequence ID" value="NZ_JBCEVZ010000029.1"/>
</dbReference>
<dbReference type="InterPro" id="IPR001387">
    <property type="entry name" value="Cro/C1-type_HTH"/>
</dbReference>
<dbReference type="Proteomes" id="UP001479606">
    <property type="component" value="Unassembled WGS sequence"/>
</dbReference>
<accession>A0ABU9LYA5</accession>
<dbReference type="InterPro" id="IPR010982">
    <property type="entry name" value="Lambda_DNA-bd_dom_sf"/>
</dbReference>
<proteinExistence type="predicted"/>
<reference evidence="2 3" key="1">
    <citation type="journal article" date="2018" name="Arch. Microbiol.">
        <title>Hymenobacter segetis sp. nov., isolated from soil.</title>
        <authorList>
            <person name="Ten L.N."/>
            <person name="Lim S.J."/>
            <person name="Kim B.O."/>
            <person name="Kang I.K."/>
            <person name="Jung H.Y."/>
        </authorList>
    </citation>
    <scope>NUCLEOTIDE SEQUENCE [LARGE SCALE GENOMIC DNA]</scope>
    <source>
        <strain evidence="2 3">S7-3-11</strain>
    </source>
</reference>
<dbReference type="PROSITE" id="PS50943">
    <property type="entry name" value="HTH_CROC1"/>
    <property type="match status" value="1"/>
</dbReference>